<feature type="compositionally biased region" description="Basic and acidic residues" evidence="3">
    <location>
        <begin position="31"/>
        <end position="43"/>
    </location>
</feature>
<dbReference type="Pfam" id="PF12833">
    <property type="entry name" value="HTH_18"/>
    <property type="match status" value="1"/>
</dbReference>
<name>A0A6J4JM21_9ACTN</name>
<keyword evidence="2" id="KW-0804">Transcription</keyword>
<evidence type="ECO:0000313" key="5">
    <source>
        <dbReference type="EMBL" id="CAA9281987.1"/>
    </source>
</evidence>
<evidence type="ECO:0000256" key="1">
    <source>
        <dbReference type="ARBA" id="ARBA00023015"/>
    </source>
</evidence>
<dbReference type="PROSITE" id="PS01124">
    <property type="entry name" value="HTH_ARAC_FAMILY_2"/>
    <property type="match status" value="1"/>
</dbReference>
<gene>
    <name evidence="5" type="ORF">AVDCRST_MAG57-3908</name>
</gene>
<evidence type="ECO:0000256" key="3">
    <source>
        <dbReference type="SAM" id="MobiDB-lite"/>
    </source>
</evidence>
<organism evidence="5">
    <name type="scientific">uncultured Blastococcus sp</name>
    <dbReference type="NCBI Taxonomy" id="217144"/>
    <lineage>
        <taxon>Bacteria</taxon>
        <taxon>Bacillati</taxon>
        <taxon>Actinomycetota</taxon>
        <taxon>Actinomycetes</taxon>
        <taxon>Geodermatophilales</taxon>
        <taxon>Geodermatophilaceae</taxon>
        <taxon>Blastococcus</taxon>
        <taxon>environmental samples</taxon>
    </lineage>
</organism>
<proteinExistence type="predicted"/>
<dbReference type="GO" id="GO:0003700">
    <property type="term" value="F:DNA-binding transcription factor activity"/>
    <property type="evidence" value="ECO:0007669"/>
    <property type="project" value="InterPro"/>
</dbReference>
<reference evidence="5" key="1">
    <citation type="submission" date="2020-02" db="EMBL/GenBank/DDBJ databases">
        <authorList>
            <person name="Meier V. D."/>
        </authorList>
    </citation>
    <scope>NUCLEOTIDE SEQUENCE</scope>
    <source>
        <strain evidence="5">AVDCRST_MAG57</strain>
    </source>
</reference>
<dbReference type="InterPro" id="IPR018060">
    <property type="entry name" value="HTH_AraC"/>
</dbReference>
<dbReference type="SUPFAM" id="SSF46689">
    <property type="entry name" value="Homeodomain-like"/>
    <property type="match status" value="1"/>
</dbReference>
<accession>A0A6J4JM21</accession>
<dbReference type="GO" id="GO:0043565">
    <property type="term" value="F:sequence-specific DNA binding"/>
    <property type="evidence" value="ECO:0007669"/>
    <property type="project" value="InterPro"/>
</dbReference>
<keyword evidence="1" id="KW-0805">Transcription regulation</keyword>
<dbReference type="InterPro" id="IPR009057">
    <property type="entry name" value="Homeodomain-like_sf"/>
</dbReference>
<dbReference type="Gene3D" id="1.10.10.60">
    <property type="entry name" value="Homeodomain-like"/>
    <property type="match status" value="1"/>
</dbReference>
<dbReference type="AlphaFoldDB" id="A0A6J4JM21"/>
<evidence type="ECO:0000256" key="2">
    <source>
        <dbReference type="ARBA" id="ARBA00023163"/>
    </source>
</evidence>
<feature type="region of interest" description="Disordered" evidence="3">
    <location>
        <begin position="23"/>
        <end position="43"/>
    </location>
</feature>
<dbReference type="EMBL" id="CADCTI010000313">
    <property type="protein sequence ID" value="CAA9281987.1"/>
    <property type="molecule type" value="Genomic_DNA"/>
</dbReference>
<feature type="domain" description="HTH araC/xylS-type" evidence="4">
    <location>
        <begin position="1"/>
        <end position="34"/>
    </location>
</feature>
<protein>
    <submittedName>
        <fullName evidence="5">Transcriptional regulator, AraC family</fullName>
    </submittedName>
</protein>
<evidence type="ECO:0000259" key="4">
    <source>
        <dbReference type="PROSITE" id="PS01124"/>
    </source>
</evidence>
<sequence>MEALAGRLGFSEASAFRRAFRRWTGRPPGSFRDDTDERPAFSN</sequence>